<dbReference type="Gene3D" id="3.40.50.1820">
    <property type="entry name" value="alpha/beta hydrolase"/>
    <property type="match status" value="2"/>
</dbReference>
<name>W7I954_9PEZI</name>
<keyword evidence="4" id="KW-0378">Hydrolase</keyword>
<dbReference type="Proteomes" id="UP000024837">
    <property type="component" value="Unassembled WGS sequence"/>
</dbReference>
<dbReference type="GO" id="GO:0008239">
    <property type="term" value="F:dipeptidyl-peptidase activity"/>
    <property type="evidence" value="ECO:0007669"/>
    <property type="project" value="TreeGrafter"/>
</dbReference>
<evidence type="ECO:0000256" key="3">
    <source>
        <dbReference type="ARBA" id="ARBA00022729"/>
    </source>
</evidence>
<dbReference type="InterPro" id="IPR008758">
    <property type="entry name" value="Peptidase_S28"/>
</dbReference>
<dbReference type="PANTHER" id="PTHR11010">
    <property type="entry name" value="PROTEASE S28 PRO-X CARBOXYPEPTIDASE-RELATED"/>
    <property type="match status" value="1"/>
</dbReference>
<evidence type="ECO:0000256" key="5">
    <source>
        <dbReference type="ARBA" id="ARBA00023180"/>
    </source>
</evidence>
<feature type="signal peptide" evidence="6">
    <location>
        <begin position="1"/>
        <end position="21"/>
    </location>
</feature>
<protein>
    <submittedName>
        <fullName evidence="7">Uncharacterized protein</fullName>
    </submittedName>
</protein>
<keyword evidence="2" id="KW-0645">Protease</keyword>
<dbReference type="Pfam" id="PF05577">
    <property type="entry name" value="Peptidase_S28"/>
    <property type="match status" value="1"/>
</dbReference>
<dbReference type="SUPFAM" id="SSF53474">
    <property type="entry name" value="alpha/beta-Hydrolases"/>
    <property type="match status" value="1"/>
</dbReference>
<evidence type="ECO:0000313" key="7">
    <source>
        <dbReference type="EMBL" id="EWC48853.1"/>
    </source>
</evidence>
<feature type="chain" id="PRO_5004895765" evidence="6">
    <location>
        <begin position="22"/>
        <end position="641"/>
    </location>
</feature>
<dbReference type="OrthoDB" id="1735038at2759"/>
<keyword evidence="8" id="KW-1185">Reference proteome</keyword>
<evidence type="ECO:0000313" key="8">
    <source>
        <dbReference type="Proteomes" id="UP000024837"/>
    </source>
</evidence>
<evidence type="ECO:0000256" key="4">
    <source>
        <dbReference type="ARBA" id="ARBA00022801"/>
    </source>
</evidence>
<dbReference type="HOGENOM" id="CLU_023630_2_0_1"/>
<reference evidence="7 8" key="1">
    <citation type="submission" date="2013-05" db="EMBL/GenBank/DDBJ databases">
        <title>Drechslerella stenobrocha genome reveals carnivorous origination and mechanical trapping mechanism of predatory fungi.</title>
        <authorList>
            <person name="Liu X."/>
            <person name="Zhang W."/>
            <person name="Liu K."/>
        </authorList>
    </citation>
    <scope>NUCLEOTIDE SEQUENCE [LARGE SCALE GENOMIC DNA]</scope>
    <source>
        <strain evidence="7 8">248</strain>
    </source>
</reference>
<evidence type="ECO:0000256" key="6">
    <source>
        <dbReference type="SAM" id="SignalP"/>
    </source>
</evidence>
<evidence type="ECO:0000256" key="2">
    <source>
        <dbReference type="ARBA" id="ARBA00022670"/>
    </source>
</evidence>
<dbReference type="PANTHER" id="PTHR11010:SF117">
    <property type="entry name" value="SERINE PROTEASE 16"/>
    <property type="match status" value="1"/>
</dbReference>
<gene>
    <name evidence="7" type="ORF">DRE_00158</name>
</gene>
<accession>W7I954</accession>
<comment type="similarity">
    <text evidence="1">Belongs to the peptidase S28 family.</text>
</comment>
<dbReference type="MEROPS" id="S28.004"/>
<proteinExistence type="inferred from homology"/>
<sequence length="641" mass="70281">MKVTGLSAVLALLHVLAVAAAASIPWKDSQSRWRAEFVHRKYRQRTLDRFPNARAAGDPSKNPYYIELPLDHFGTGAETTNQTFKNRYYVQDAWYKPGGPVIFQDIGESSIQGYVGYMTREHLLPVTVAKRFNGLLIMWEHRFYGRSAPITNVSTNILGATPQELTDLYKYLTIEQALEDVTVFARNFSYAFKDLPADAPAPPALTPDVTPWIFIGVSYSGNRGAWMAKRNPGLFKATLASSAPVQQQVNFWQYFTAIEDSLDITNRNCSLDLHAAATWMSEAWEERNTTLVDPLLAAVYKSKWTQLLDQFPVDSEALWDYRVDFLTNIAWTPFEDFQYVGIPYGVLGITCNVMETAYNPLGNPAGVFATEPLDRAVQAYTKAIVAVGQPPSALNNSGSLDPNLDGHSWFWQVCSEVGVLQVANVTRPQNLLPAFVNVTASIESCVSTFGLSDHVTRAGPDIRPVAEKYEGWNVELPNVLWVNGEFDPWRALSLDSADAPRDHLPTTVIPKCGESFAPGVQLRYVIKDAHHGSDLAEPVRAVPAVDEATTAESGSTTATKTVEATSVQQAVRSAPVVDAIHAQNLWLSAVASWVSCTTLPFPPATTPTATPSTVPYGYAGGMRYPIARAKLTLATPVAGSG</sequence>
<evidence type="ECO:0000256" key="1">
    <source>
        <dbReference type="ARBA" id="ARBA00011079"/>
    </source>
</evidence>
<dbReference type="GO" id="GO:0006508">
    <property type="term" value="P:proteolysis"/>
    <property type="evidence" value="ECO:0007669"/>
    <property type="project" value="UniProtKB-KW"/>
</dbReference>
<dbReference type="AlphaFoldDB" id="W7I954"/>
<keyword evidence="3 6" id="KW-0732">Signal</keyword>
<dbReference type="InterPro" id="IPR029058">
    <property type="entry name" value="AB_hydrolase_fold"/>
</dbReference>
<keyword evidence="5" id="KW-0325">Glycoprotein</keyword>
<dbReference type="GO" id="GO:0070008">
    <property type="term" value="F:serine-type exopeptidase activity"/>
    <property type="evidence" value="ECO:0007669"/>
    <property type="project" value="InterPro"/>
</dbReference>
<dbReference type="EMBL" id="KI966371">
    <property type="protein sequence ID" value="EWC48853.1"/>
    <property type="molecule type" value="Genomic_DNA"/>
</dbReference>
<organism evidence="7 8">
    <name type="scientific">Drechslerella stenobrocha 248</name>
    <dbReference type="NCBI Taxonomy" id="1043628"/>
    <lineage>
        <taxon>Eukaryota</taxon>
        <taxon>Fungi</taxon>
        <taxon>Dikarya</taxon>
        <taxon>Ascomycota</taxon>
        <taxon>Pezizomycotina</taxon>
        <taxon>Orbiliomycetes</taxon>
        <taxon>Orbiliales</taxon>
        <taxon>Orbiliaceae</taxon>
        <taxon>Drechslerella</taxon>
    </lineage>
</organism>